<name>A0A6A6SVB3_9PLEO</name>
<gene>
    <name evidence="2" type="ORF">K491DRAFT_148460</name>
</gene>
<evidence type="ECO:0000313" key="2">
    <source>
        <dbReference type="EMBL" id="KAF2650154.1"/>
    </source>
</evidence>
<dbReference type="EMBL" id="MU004465">
    <property type="protein sequence ID" value="KAF2650154.1"/>
    <property type="molecule type" value="Genomic_DNA"/>
</dbReference>
<evidence type="ECO:0008006" key="4">
    <source>
        <dbReference type="Google" id="ProtNLM"/>
    </source>
</evidence>
<feature type="compositionally biased region" description="Polar residues" evidence="1">
    <location>
        <begin position="102"/>
        <end position="119"/>
    </location>
</feature>
<sequence>MSNTFSFRRALSLSTFRRKAAAAPASKTAPVLPRLNLGLDDENEEIDNHDLVESNDMNGPTTTWTYEDAARSAQKATPPPPPKMPLYTQPRNVSGPLAVDTNGMTPDPNTTASPWQRTNPVPAPHNSKTSQYIERITAENDRLRRELRAEKLAREEEAKRVSAARSKAEDSRSEYQHLQVLADANNRAIERKDRKLEELKAALEAESKRRIAAEQRAEEALKMLGDTRSETQRQLASAYEMRHLAETNADAARDGFKRITDSYEKQVRGMKDELKELRHARIEDADKIRRQAIISDQLQHEMSRTLRTEDKMVNMLGKYKEEHRKEVDSLVQEAEHMRTALPSREQRAEALVTSLEETRDKMKWVMAQKRREA</sequence>
<evidence type="ECO:0000256" key="1">
    <source>
        <dbReference type="SAM" id="MobiDB-lite"/>
    </source>
</evidence>
<dbReference type="OrthoDB" id="3918393at2759"/>
<dbReference type="AlphaFoldDB" id="A0A6A6SVB3"/>
<feature type="region of interest" description="Disordered" evidence="1">
    <location>
        <begin position="48"/>
        <end position="127"/>
    </location>
</feature>
<accession>A0A6A6SVB3</accession>
<evidence type="ECO:0000313" key="3">
    <source>
        <dbReference type="Proteomes" id="UP000799324"/>
    </source>
</evidence>
<organism evidence="2 3">
    <name type="scientific">Lophiostoma macrostomum CBS 122681</name>
    <dbReference type="NCBI Taxonomy" id="1314788"/>
    <lineage>
        <taxon>Eukaryota</taxon>
        <taxon>Fungi</taxon>
        <taxon>Dikarya</taxon>
        <taxon>Ascomycota</taxon>
        <taxon>Pezizomycotina</taxon>
        <taxon>Dothideomycetes</taxon>
        <taxon>Pleosporomycetidae</taxon>
        <taxon>Pleosporales</taxon>
        <taxon>Lophiostomataceae</taxon>
        <taxon>Lophiostoma</taxon>
    </lineage>
</organism>
<proteinExistence type="predicted"/>
<feature type="compositionally biased region" description="Polar residues" evidence="1">
    <location>
        <begin position="55"/>
        <end position="65"/>
    </location>
</feature>
<protein>
    <recommendedName>
        <fullName evidence="4">SWI5-dependent HO expression protein 3</fullName>
    </recommendedName>
</protein>
<feature type="region of interest" description="Disordered" evidence="1">
    <location>
        <begin position="154"/>
        <end position="175"/>
    </location>
</feature>
<reference evidence="2" key="1">
    <citation type="journal article" date="2020" name="Stud. Mycol.">
        <title>101 Dothideomycetes genomes: a test case for predicting lifestyles and emergence of pathogens.</title>
        <authorList>
            <person name="Haridas S."/>
            <person name="Albert R."/>
            <person name="Binder M."/>
            <person name="Bloem J."/>
            <person name="Labutti K."/>
            <person name="Salamov A."/>
            <person name="Andreopoulos B."/>
            <person name="Baker S."/>
            <person name="Barry K."/>
            <person name="Bills G."/>
            <person name="Bluhm B."/>
            <person name="Cannon C."/>
            <person name="Castanera R."/>
            <person name="Culley D."/>
            <person name="Daum C."/>
            <person name="Ezra D."/>
            <person name="Gonzalez J."/>
            <person name="Henrissat B."/>
            <person name="Kuo A."/>
            <person name="Liang C."/>
            <person name="Lipzen A."/>
            <person name="Lutzoni F."/>
            <person name="Magnuson J."/>
            <person name="Mondo S."/>
            <person name="Nolan M."/>
            <person name="Ohm R."/>
            <person name="Pangilinan J."/>
            <person name="Park H.-J."/>
            <person name="Ramirez L."/>
            <person name="Alfaro M."/>
            <person name="Sun H."/>
            <person name="Tritt A."/>
            <person name="Yoshinaga Y."/>
            <person name="Zwiers L.-H."/>
            <person name="Turgeon B."/>
            <person name="Goodwin S."/>
            <person name="Spatafora J."/>
            <person name="Crous P."/>
            <person name="Grigoriev I."/>
        </authorList>
    </citation>
    <scope>NUCLEOTIDE SEQUENCE</scope>
    <source>
        <strain evidence="2">CBS 122681</strain>
    </source>
</reference>
<dbReference type="Proteomes" id="UP000799324">
    <property type="component" value="Unassembled WGS sequence"/>
</dbReference>
<keyword evidence="3" id="KW-1185">Reference proteome</keyword>